<organism evidence="9 10">
    <name type="scientific">Larinioides sclopetarius</name>
    <dbReference type="NCBI Taxonomy" id="280406"/>
    <lineage>
        <taxon>Eukaryota</taxon>
        <taxon>Metazoa</taxon>
        <taxon>Ecdysozoa</taxon>
        <taxon>Arthropoda</taxon>
        <taxon>Chelicerata</taxon>
        <taxon>Arachnida</taxon>
        <taxon>Araneae</taxon>
        <taxon>Araneomorphae</taxon>
        <taxon>Entelegynae</taxon>
        <taxon>Araneoidea</taxon>
        <taxon>Araneidae</taxon>
        <taxon>Larinioides</taxon>
    </lineage>
</organism>
<dbReference type="InterPro" id="IPR007657">
    <property type="entry name" value="Glycosyltransferase_61"/>
</dbReference>
<comment type="caution">
    <text evidence="9">The sequence shown here is derived from an EMBL/GenBank/DDBJ whole genome shotgun (WGS) entry which is preliminary data.</text>
</comment>
<dbReference type="GO" id="GO:0005783">
    <property type="term" value="C:endoplasmic reticulum"/>
    <property type="evidence" value="ECO:0007669"/>
    <property type="project" value="TreeGrafter"/>
</dbReference>
<evidence type="ECO:0000256" key="2">
    <source>
        <dbReference type="ARBA" id="ARBA00022676"/>
    </source>
</evidence>
<evidence type="ECO:0000256" key="4">
    <source>
        <dbReference type="ARBA" id="ARBA00022692"/>
    </source>
</evidence>
<dbReference type="Proteomes" id="UP001497382">
    <property type="component" value="Unassembled WGS sequence"/>
</dbReference>
<evidence type="ECO:0000259" key="8">
    <source>
        <dbReference type="Pfam" id="PF04577"/>
    </source>
</evidence>
<gene>
    <name evidence="9" type="ORF">LARSCL_LOCUS9748</name>
</gene>
<dbReference type="GO" id="GO:0035269">
    <property type="term" value="P:protein O-linked glycosylation via mannose"/>
    <property type="evidence" value="ECO:0007669"/>
    <property type="project" value="TreeGrafter"/>
</dbReference>
<evidence type="ECO:0000256" key="3">
    <source>
        <dbReference type="ARBA" id="ARBA00022679"/>
    </source>
</evidence>
<proteinExistence type="predicted"/>
<keyword evidence="3" id="KW-0808">Transferase</keyword>
<evidence type="ECO:0000256" key="1">
    <source>
        <dbReference type="ARBA" id="ARBA00004167"/>
    </source>
</evidence>
<dbReference type="PANTHER" id="PTHR20961">
    <property type="entry name" value="GLYCOSYLTRANSFERASE"/>
    <property type="match status" value="1"/>
</dbReference>
<keyword evidence="4" id="KW-0812">Transmembrane</keyword>
<dbReference type="EMBL" id="CAXIEN010000111">
    <property type="protein sequence ID" value="CAL1278386.1"/>
    <property type="molecule type" value="Genomic_DNA"/>
</dbReference>
<keyword evidence="7" id="KW-0325">Glycoprotein</keyword>
<dbReference type="GO" id="GO:0016020">
    <property type="term" value="C:membrane"/>
    <property type="evidence" value="ECO:0007669"/>
    <property type="project" value="UniProtKB-SubCell"/>
</dbReference>
<reference evidence="9 10" key="1">
    <citation type="submission" date="2024-04" db="EMBL/GenBank/DDBJ databases">
        <authorList>
            <person name="Rising A."/>
            <person name="Reimegard J."/>
            <person name="Sonavane S."/>
            <person name="Akerstrom W."/>
            <person name="Nylinder S."/>
            <person name="Hedman E."/>
            <person name="Kallberg Y."/>
        </authorList>
    </citation>
    <scope>NUCLEOTIDE SEQUENCE [LARGE SCALE GENOMIC DNA]</scope>
</reference>
<evidence type="ECO:0000313" key="10">
    <source>
        <dbReference type="Proteomes" id="UP001497382"/>
    </source>
</evidence>
<evidence type="ECO:0000313" key="9">
    <source>
        <dbReference type="EMBL" id="CAL1278386.1"/>
    </source>
</evidence>
<dbReference type="PANTHER" id="PTHR20961:SF38">
    <property type="entry name" value="PROTEIN O-LINKED-MANNOSE BETA-1,4-N-ACETYLGLUCOSAMINYLTRANSFERASE 2"/>
    <property type="match status" value="1"/>
</dbReference>
<keyword evidence="10" id="KW-1185">Reference proteome</keyword>
<feature type="domain" description="Glycosyltransferase 61 catalytic" evidence="8">
    <location>
        <begin position="150"/>
        <end position="257"/>
    </location>
</feature>
<evidence type="ECO:0000256" key="6">
    <source>
        <dbReference type="ARBA" id="ARBA00023136"/>
    </source>
</evidence>
<protein>
    <recommendedName>
        <fullName evidence="8">Glycosyltransferase 61 catalytic domain-containing protein</fullName>
    </recommendedName>
</protein>
<sequence>MSLKTGVPVDRFSPALTDFSSVSDHNTQYFNYVELPDFSVKEFNITFNHGHGLIFKRFNPDNIMHVFHDDLLPIFVTLKELSLLSNPSTFIIVADSKPPGLFSELYENFLNSKLLFIHSLSKDQLHCFENTYVGLNKASVWYQYGFREPQGPLQKSLVGPIIISFRNYFIKQFSLISRQKENYASILVRKHNRKILNADKIVEAISGTSGYETHTLSLDGSSVLDVIQEILRSRVIVAMHGSLLVLSLFLEPYSVVVELFPFGVHPDISTPYKTLCKFSELKLFYRAWQNSFKFNSFPHPEYPPEWGGILHLPTEEQKEIESSVVKPFLCCDNPVWLYRIYQDTVVDIHSFVTLLQNVLEEKDNYFISEKYRNTYRLYPGEISSGCCYVSDETLTLKWEQPWNLRFLDIVQIEYEVWLQNVERDDVQAFLMKTNKFVFPVKSAKETYYAWIRCYADGLIGPFLSNPIICSNESNCSSIS</sequence>
<keyword evidence="5" id="KW-1133">Transmembrane helix</keyword>
<accession>A0AAV2A333</accession>
<dbReference type="AlphaFoldDB" id="A0AAV2A333"/>
<keyword evidence="2" id="KW-0328">Glycosyltransferase</keyword>
<name>A0AAV2A333_9ARAC</name>
<keyword evidence="6" id="KW-0472">Membrane</keyword>
<evidence type="ECO:0000256" key="5">
    <source>
        <dbReference type="ARBA" id="ARBA00022989"/>
    </source>
</evidence>
<evidence type="ECO:0000256" key="7">
    <source>
        <dbReference type="ARBA" id="ARBA00023180"/>
    </source>
</evidence>
<dbReference type="Pfam" id="PF04577">
    <property type="entry name" value="Glyco_transf_61"/>
    <property type="match status" value="1"/>
</dbReference>
<dbReference type="InterPro" id="IPR049625">
    <property type="entry name" value="Glyco_transf_61_cat"/>
</dbReference>
<dbReference type="GO" id="GO:0097363">
    <property type="term" value="F:protein O-acetylglucosaminyltransferase activity"/>
    <property type="evidence" value="ECO:0007669"/>
    <property type="project" value="TreeGrafter"/>
</dbReference>
<comment type="subcellular location">
    <subcellularLocation>
        <location evidence="1">Membrane</location>
        <topology evidence="1">Single-pass membrane protein</topology>
    </subcellularLocation>
</comment>